<gene>
    <name evidence="6" type="ORF">GA0070624_4428</name>
</gene>
<keyword evidence="7" id="KW-1185">Reference proteome</keyword>
<dbReference type="Pfam" id="PF04794">
    <property type="entry name" value="YdjC"/>
    <property type="match status" value="1"/>
</dbReference>
<dbReference type="InterPro" id="IPR006879">
    <property type="entry name" value="YdjC-like"/>
</dbReference>
<sequence>MRYLVVNGDDLGASPGVNRGIVTAHRQGSLTSASLMVNMPASREAAQLTQDLPALSVGLHANLTDAAGRPLVDLDTGEGCPAVLQQQVNRFYELMGRPPTHLDSHHNVHRHPRLLPYFLELALQHRVPLREQSPVRYICGFYGQWGGETHLEQISVEGLMRLLDEEIPEDVAELGCHPGYCDPELRSSYRTEREAELQTLCDRTVNELLSARRIQLVNFGEAMDLLATVTLDRGSR</sequence>
<protein>
    <recommendedName>
        <fullName evidence="8">ChbG/HpnK family deacetylase</fullName>
    </recommendedName>
</protein>
<dbReference type="GO" id="GO:0019213">
    <property type="term" value="F:deacetylase activity"/>
    <property type="evidence" value="ECO:0007669"/>
    <property type="project" value="TreeGrafter"/>
</dbReference>
<keyword evidence="2" id="KW-0479">Metal-binding</keyword>
<dbReference type="GO" id="GO:0005975">
    <property type="term" value="P:carbohydrate metabolic process"/>
    <property type="evidence" value="ECO:0007669"/>
    <property type="project" value="InterPro"/>
</dbReference>
<keyword evidence="3" id="KW-0378">Hydrolase</keyword>
<dbReference type="InterPro" id="IPR011330">
    <property type="entry name" value="Glyco_hydro/deAcase_b/a-brl"/>
</dbReference>
<dbReference type="STRING" id="568872.GA0070624_4428"/>
<name>A0A1C6SS17_9ACTN</name>
<evidence type="ECO:0000313" key="6">
    <source>
        <dbReference type="EMBL" id="SCL32250.1"/>
    </source>
</evidence>
<dbReference type="Gene3D" id="3.20.20.370">
    <property type="entry name" value="Glycoside hydrolase/deacetylase"/>
    <property type="match status" value="1"/>
</dbReference>
<comment type="cofactor">
    <cofactor evidence="1">
        <name>Mg(2+)</name>
        <dbReference type="ChEBI" id="CHEBI:18420"/>
    </cofactor>
</comment>
<dbReference type="SUPFAM" id="SSF88713">
    <property type="entry name" value="Glycoside hydrolase/deacetylase"/>
    <property type="match status" value="1"/>
</dbReference>
<dbReference type="OrthoDB" id="9774177at2"/>
<dbReference type="GO" id="GO:0016787">
    <property type="term" value="F:hydrolase activity"/>
    <property type="evidence" value="ECO:0007669"/>
    <property type="project" value="UniProtKB-KW"/>
</dbReference>
<evidence type="ECO:0000313" key="7">
    <source>
        <dbReference type="Proteomes" id="UP000199413"/>
    </source>
</evidence>
<accession>A0A1C6SS17</accession>
<evidence type="ECO:0000256" key="5">
    <source>
        <dbReference type="ARBA" id="ARBA00023277"/>
    </source>
</evidence>
<evidence type="ECO:0000256" key="3">
    <source>
        <dbReference type="ARBA" id="ARBA00022801"/>
    </source>
</evidence>
<evidence type="ECO:0008006" key="8">
    <source>
        <dbReference type="Google" id="ProtNLM"/>
    </source>
</evidence>
<dbReference type="PANTHER" id="PTHR31609:SF1">
    <property type="entry name" value="CARBOHYDRATE DEACETYLASE"/>
    <property type="match status" value="1"/>
</dbReference>
<dbReference type="PANTHER" id="PTHR31609">
    <property type="entry name" value="YDJC DEACETYLASE FAMILY MEMBER"/>
    <property type="match status" value="1"/>
</dbReference>
<organism evidence="6 7">
    <name type="scientific">Micromonospora rhizosphaerae</name>
    <dbReference type="NCBI Taxonomy" id="568872"/>
    <lineage>
        <taxon>Bacteria</taxon>
        <taxon>Bacillati</taxon>
        <taxon>Actinomycetota</taxon>
        <taxon>Actinomycetes</taxon>
        <taxon>Micromonosporales</taxon>
        <taxon>Micromonosporaceae</taxon>
        <taxon>Micromonospora</taxon>
    </lineage>
</organism>
<dbReference type="AlphaFoldDB" id="A0A1C6SS17"/>
<evidence type="ECO:0000256" key="4">
    <source>
        <dbReference type="ARBA" id="ARBA00022842"/>
    </source>
</evidence>
<dbReference type="EMBL" id="FMHV01000002">
    <property type="protein sequence ID" value="SCL32250.1"/>
    <property type="molecule type" value="Genomic_DNA"/>
</dbReference>
<dbReference type="Proteomes" id="UP000199413">
    <property type="component" value="Unassembled WGS sequence"/>
</dbReference>
<keyword evidence="5" id="KW-0119">Carbohydrate metabolism</keyword>
<keyword evidence="4" id="KW-0460">Magnesium</keyword>
<dbReference type="RefSeq" id="WP_091343976.1">
    <property type="nucleotide sequence ID" value="NZ_FMHV01000002.1"/>
</dbReference>
<evidence type="ECO:0000256" key="1">
    <source>
        <dbReference type="ARBA" id="ARBA00001946"/>
    </source>
</evidence>
<dbReference type="GO" id="GO:0046872">
    <property type="term" value="F:metal ion binding"/>
    <property type="evidence" value="ECO:0007669"/>
    <property type="project" value="UniProtKB-KW"/>
</dbReference>
<evidence type="ECO:0000256" key="2">
    <source>
        <dbReference type="ARBA" id="ARBA00022723"/>
    </source>
</evidence>
<reference evidence="7" key="1">
    <citation type="submission" date="2016-06" db="EMBL/GenBank/DDBJ databases">
        <authorList>
            <person name="Varghese N."/>
            <person name="Submissions Spin"/>
        </authorList>
    </citation>
    <scope>NUCLEOTIDE SEQUENCE [LARGE SCALE GENOMIC DNA]</scope>
    <source>
        <strain evidence="7">DSM 45431</strain>
    </source>
</reference>
<proteinExistence type="predicted"/>